<dbReference type="InterPro" id="IPR043567">
    <property type="entry name" value="SYTL1-5_C2B"/>
</dbReference>
<feature type="region of interest" description="Disordered" evidence="11">
    <location>
        <begin position="155"/>
        <end position="207"/>
    </location>
</feature>
<dbReference type="InterPro" id="IPR037303">
    <property type="entry name" value="SLP-4/5_C2A"/>
</dbReference>
<evidence type="ECO:0000256" key="7">
    <source>
        <dbReference type="ARBA" id="ARBA00023136"/>
    </source>
</evidence>
<dbReference type="InterPro" id="IPR010911">
    <property type="entry name" value="Rab_BD"/>
</dbReference>
<feature type="coiled-coil region" evidence="10">
    <location>
        <begin position="25"/>
        <end position="52"/>
    </location>
</feature>
<keyword evidence="7" id="KW-0472">Membrane</keyword>
<dbReference type="AlphaFoldDB" id="A0A6P8VSN9"/>
<dbReference type="InterPro" id="IPR041282">
    <property type="entry name" value="FYVE_2"/>
</dbReference>
<sequence>MEQVGEDLNLSYLLEHERDMILKVLQKDEKLRKREEKRIRKLKNELLEIKRKGSRRQQELGERECARCLKSLGLIFDRGDLCEECQLRVCNDCRVSIPKARQWRCSICAKISELKVVTGEWFLEERSKRFEQGVPSGDVIKQTILSSPTITDIKSTENLSATSEPEKSDTPKSKRNAVLNIVDGARRKGRMKMEKKANRKAMKPENGVDIASVNTVLDGDAQSVRSVCSAPSPRSNRGSVVALESSGVPTIPNNLRSHTPDRSSTPSDSRRVRPDGAESVVSVNSSDSVPETKATGHERKDSGTPTISVSRASVSSDHSRSEMDLSAAGSEPSEDAFSLRSRSVPGLNESEFSDEDAEEDIDALMSAHSKAPSRRISNALSSSSINSMMSMYSETGDYGNARVSGEILLNISYSYKTGALNVLVKECHNLATGDERRQRTDSYVKTYLLPDTSRQSKRKTSIKANTINPVFNENLRYVISHSQLETRTLQLSVWHHDRFGHNSFLGEVELTFDSWEFDSQMEDWYTLQPKVESNIDCTMQYKGELTVVLKYIPAEKNLTLPLDQVQVKKGFLKSKKPSSFTLPKGGMVELLVKGAKNLTAVKSGGTSDPFVKGYLLPDSKKSTKHKTVVERRSVNPQWNHTFTYCGLQPGDLNNVCLELTVWDKEALASNVFLGGLRLGAGTGKSYGNDVDWMDSYGEEQRLWQRMIEKPEVPHECTLMLRSSMRSCNT</sequence>
<dbReference type="Proteomes" id="UP000515161">
    <property type="component" value="Unplaced"/>
</dbReference>
<evidence type="ECO:0000256" key="2">
    <source>
        <dbReference type="ARBA" id="ARBA00022553"/>
    </source>
</evidence>
<dbReference type="FunFam" id="2.60.40.150:FF:000006">
    <property type="entry name" value="Synaptotagmin-like 5, isoform CRA_a"/>
    <property type="match status" value="1"/>
</dbReference>
<accession>A0A6P8VSN9</accession>
<dbReference type="Pfam" id="PF02318">
    <property type="entry name" value="FYVE_2"/>
    <property type="match status" value="1"/>
</dbReference>
<dbReference type="GO" id="GO:0005886">
    <property type="term" value="C:plasma membrane"/>
    <property type="evidence" value="ECO:0007669"/>
    <property type="project" value="TreeGrafter"/>
</dbReference>
<evidence type="ECO:0000313" key="15">
    <source>
        <dbReference type="RefSeq" id="XP_034088238.1"/>
    </source>
</evidence>
<feature type="region of interest" description="Disordered" evidence="11">
    <location>
        <begin position="224"/>
        <end position="358"/>
    </location>
</feature>
<dbReference type="SMART" id="SM00239">
    <property type="entry name" value="C2"/>
    <property type="match status" value="2"/>
</dbReference>
<evidence type="ECO:0000256" key="8">
    <source>
        <dbReference type="ARBA" id="ARBA00053749"/>
    </source>
</evidence>
<evidence type="ECO:0000259" key="12">
    <source>
        <dbReference type="PROSITE" id="PS50004"/>
    </source>
</evidence>
<keyword evidence="3" id="KW-0479">Metal-binding</keyword>
<dbReference type="PRINTS" id="PR00360">
    <property type="entry name" value="C2DOMAIN"/>
</dbReference>
<evidence type="ECO:0000256" key="5">
    <source>
        <dbReference type="ARBA" id="ARBA00022771"/>
    </source>
</evidence>
<evidence type="ECO:0000256" key="9">
    <source>
        <dbReference type="ARBA" id="ARBA00072156"/>
    </source>
</evidence>
<dbReference type="CDD" id="cd04029">
    <property type="entry name" value="C2A_SLP-4_5"/>
    <property type="match status" value="1"/>
</dbReference>
<feature type="compositionally biased region" description="Low complexity" evidence="11">
    <location>
        <begin position="279"/>
        <end position="289"/>
    </location>
</feature>
<dbReference type="InterPro" id="IPR011011">
    <property type="entry name" value="Znf_FYVE_PHD"/>
</dbReference>
<dbReference type="GO" id="GO:0070382">
    <property type="term" value="C:exocytic vesicle"/>
    <property type="evidence" value="ECO:0007669"/>
    <property type="project" value="TreeGrafter"/>
</dbReference>
<keyword evidence="14" id="KW-1185">Reference proteome</keyword>
<dbReference type="InterPro" id="IPR000008">
    <property type="entry name" value="C2_dom"/>
</dbReference>
<dbReference type="GO" id="GO:0031267">
    <property type="term" value="F:small GTPase binding"/>
    <property type="evidence" value="ECO:0007669"/>
    <property type="project" value="InterPro"/>
</dbReference>
<evidence type="ECO:0000256" key="6">
    <source>
        <dbReference type="ARBA" id="ARBA00022833"/>
    </source>
</evidence>
<dbReference type="GO" id="GO:0005543">
    <property type="term" value="F:phospholipid binding"/>
    <property type="evidence" value="ECO:0007669"/>
    <property type="project" value="InterPro"/>
</dbReference>
<reference evidence="15" key="1">
    <citation type="submission" date="2025-08" db="UniProtKB">
        <authorList>
            <consortium name="RefSeq"/>
        </authorList>
    </citation>
    <scope>IDENTIFICATION</scope>
</reference>
<evidence type="ECO:0000256" key="3">
    <source>
        <dbReference type="ARBA" id="ARBA00022723"/>
    </source>
</evidence>
<feature type="domain" description="C2" evidence="12">
    <location>
        <begin position="403"/>
        <end position="525"/>
    </location>
</feature>
<dbReference type="SUPFAM" id="SSF57903">
    <property type="entry name" value="FYVE/PHD zinc finger"/>
    <property type="match status" value="1"/>
</dbReference>
<keyword evidence="2" id="KW-0597">Phosphoprotein</keyword>
<dbReference type="GO" id="GO:0008270">
    <property type="term" value="F:zinc ion binding"/>
    <property type="evidence" value="ECO:0007669"/>
    <property type="project" value="UniProtKB-KW"/>
</dbReference>
<proteinExistence type="predicted"/>
<dbReference type="SUPFAM" id="SSF49562">
    <property type="entry name" value="C2 domain (Calcium/lipid-binding domain, CaLB)"/>
    <property type="match status" value="2"/>
</dbReference>
<gene>
    <name evidence="15" type="primary">sytl5</name>
</gene>
<keyword evidence="6" id="KW-0862">Zinc</keyword>
<comment type="subcellular location">
    <subcellularLocation>
        <location evidence="1">Membrane</location>
        <topology evidence="1">Peripheral membrane protein</topology>
    </subcellularLocation>
</comment>
<dbReference type="Gene3D" id="3.30.40.10">
    <property type="entry name" value="Zinc/RING finger domain, C3HC4 (zinc finger)"/>
    <property type="match status" value="1"/>
</dbReference>
<evidence type="ECO:0000256" key="1">
    <source>
        <dbReference type="ARBA" id="ARBA00004170"/>
    </source>
</evidence>
<evidence type="ECO:0000256" key="4">
    <source>
        <dbReference type="ARBA" id="ARBA00022737"/>
    </source>
</evidence>
<dbReference type="PROSITE" id="PS50916">
    <property type="entry name" value="RABBD"/>
    <property type="match status" value="1"/>
</dbReference>
<evidence type="ECO:0000256" key="10">
    <source>
        <dbReference type="SAM" id="Coils"/>
    </source>
</evidence>
<feature type="domain" description="RabBD" evidence="13">
    <location>
        <begin position="7"/>
        <end position="125"/>
    </location>
</feature>
<name>A0A6P8VSN9_GYMAC</name>
<dbReference type="FunFam" id="2.60.40.150:FF:000107">
    <property type="entry name" value="Synaptotagmin-like 5, isoform CRA_a"/>
    <property type="match status" value="1"/>
</dbReference>
<dbReference type="InterPro" id="IPR035892">
    <property type="entry name" value="C2_domain_sf"/>
</dbReference>
<dbReference type="GO" id="GO:0006887">
    <property type="term" value="P:exocytosis"/>
    <property type="evidence" value="ECO:0007669"/>
    <property type="project" value="TreeGrafter"/>
</dbReference>
<evidence type="ECO:0000259" key="13">
    <source>
        <dbReference type="PROSITE" id="PS50916"/>
    </source>
</evidence>
<dbReference type="PANTHER" id="PTHR45716">
    <property type="entry name" value="BITESIZE, ISOFORM I"/>
    <property type="match status" value="1"/>
</dbReference>
<dbReference type="CDD" id="cd04020">
    <property type="entry name" value="C2B_SLP_1-2-3-4"/>
    <property type="match status" value="1"/>
</dbReference>
<dbReference type="GeneID" id="117556809"/>
<protein>
    <recommendedName>
        <fullName evidence="9">Synaptotagmin-like protein 5</fullName>
    </recommendedName>
</protein>
<dbReference type="PROSITE" id="PS50004">
    <property type="entry name" value="C2"/>
    <property type="match status" value="2"/>
</dbReference>
<comment type="function">
    <text evidence="8">May act as Rab effector protein and play a role in vesicle trafficking. Binds phospholipids.</text>
</comment>
<dbReference type="GO" id="GO:0006886">
    <property type="term" value="P:intracellular protein transport"/>
    <property type="evidence" value="ECO:0007669"/>
    <property type="project" value="InterPro"/>
</dbReference>
<evidence type="ECO:0000256" key="11">
    <source>
        <dbReference type="SAM" id="MobiDB-lite"/>
    </source>
</evidence>
<dbReference type="GO" id="GO:0042043">
    <property type="term" value="F:neurexin family protein binding"/>
    <property type="evidence" value="ECO:0007669"/>
    <property type="project" value="TreeGrafter"/>
</dbReference>
<dbReference type="InterPro" id="IPR013083">
    <property type="entry name" value="Znf_RING/FYVE/PHD"/>
</dbReference>
<dbReference type="FunFam" id="3.30.40.10:FF:000018">
    <property type="entry name" value="Synaptotagmin-like 5, isoform CRA_a"/>
    <property type="match status" value="1"/>
</dbReference>
<dbReference type="Gene3D" id="2.60.40.150">
    <property type="entry name" value="C2 domain"/>
    <property type="match status" value="2"/>
</dbReference>
<keyword evidence="4" id="KW-0677">Repeat</keyword>
<dbReference type="CTD" id="94122"/>
<organism evidence="14 15">
    <name type="scientific">Gymnodraco acuticeps</name>
    <name type="common">Antarctic dragonfish</name>
    <dbReference type="NCBI Taxonomy" id="8218"/>
    <lineage>
        <taxon>Eukaryota</taxon>
        <taxon>Metazoa</taxon>
        <taxon>Chordata</taxon>
        <taxon>Craniata</taxon>
        <taxon>Vertebrata</taxon>
        <taxon>Euteleostomi</taxon>
        <taxon>Actinopterygii</taxon>
        <taxon>Neopterygii</taxon>
        <taxon>Teleostei</taxon>
        <taxon>Neoteleostei</taxon>
        <taxon>Acanthomorphata</taxon>
        <taxon>Eupercaria</taxon>
        <taxon>Perciformes</taxon>
        <taxon>Notothenioidei</taxon>
        <taxon>Bathydraconidae</taxon>
        <taxon>Gymnodraco</taxon>
    </lineage>
</organism>
<keyword evidence="5" id="KW-0863">Zinc-finger</keyword>
<evidence type="ECO:0000313" key="14">
    <source>
        <dbReference type="Proteomes" id="UP000515161"/>
    </source>
</evidence>
<dbReference type="Pfam" id="PF00168">
    <property type="entry name" value="C2"/>
    <property type="match status" value="2"/>
</dbReference>
<feature type="domain" description="C2" evidence="12">
    <location>
        <begin position="568"/>
        <end position="693"/>
    </location>
</feature>
<dbReference type="RefSeq" id="XP_034088238.1">
    <property type="nucleotide sequence ID" value="XM_034232347.1"/>
</dbReference>
<dbReference type="PANTHER" id="PTHR45716:SF6">
    <property type="entry name" value="SYNAPTOTAGMIN-LIKE PROTEIN 5"/>
    <property type="match status" value="1"/>
</dbReference>
<keyword evidence="10" id="KW-0175">Coiled coil</keyword>